<evidence type="ECO:0000256" key="5">
    <source>
        <dbReference type="ARBA" id="ARBA00023235"/>
    </source>
</evidence>
<dbReference type="Proteomes" id="UP000490800">
    <property type="component" value="Unassembled WGS sequence"/>
</dbReference>
<keyword evidence="7" id="KW-0812">Transmembrane</keyword>
<feature type="domain" description="PpiC" evidence="8">
    <location>
        <begin position="143"/>
        <end position="263"/>
    </location>
</feature>
<reference evidence="9 10" key="1">
    <citation type="journal article" date="2019" name="Microorganisms">
        <title>Paenibacillus lutrae sp. nov., A Chitinolytic Species Isolated from A River Otter in Castril Natural Park, Granada, Spain.</title>
        <authorList>
            <person name="Rodriguez M."/>
            <person name="Reina J.C."/>
            <person name="Bejar V."/>
            <person name="Llamas I."/>
        </authorList>
    </citation>
    <scope>NUCLEOTIDE SEQUENCE [LARGE SCALE GENOMIC DNA]</scope>
    <source>
        <strain evidence="9 10">N10</strain>
    </source>
</reference>
<comment type="catalytic activity">
    <reaction evidence="1">
        <text>[protein]-peptidylproline (omega=180) = [protein]-peptidylproline (omega=0)</text>
        <dbReference type="Rhea" id="RHEA:16237"/>
        <dbReference type="Rhea" id="RHEA-COMP:10747"/>
        <dbReference type="Rhea" id="RHEA-COMP:10748"/>
        <dbReference type="ChEBI" id="CHEBI:83833"/>
        <dbReference type="ChEBI" id="CHEBI:83834"/>
        <dbReference type="EC" id="5.2.1.8"/>
    </reaction>
</comment>
<dbReference type="PROSITE" id="PS01096">
    <property type="entry name" value="PPIC_PPIASE_1"/>
    <property type="match status" value="1"/>
</dbReference>
<dbReference type="Gene3D" id="1.10.4030.10">
    <property type="entry name" value="Porin chaperone SurA, peptide-binding domain"/>
    <property type="match status" value="1"/>
</dbReference>
<protein>
    <recommendedName>
        <fullName evidence="2">peptidylprolyl isomerase</fullName>
        <ecNumber evidence="2">5.2.1.8</ecNumber>
    </recommendedName>
</protein>
<dbReference type="RefSeq" id="WP_157338615.1">
    <property type="nucleotide sequence ID" value="NZ_RHLK01000019.1"/>
</dbReference>
<dbReference type="EC" id="5.2.1.8" evidence="2"/>
<feature type="transmembrane region" description="Helical" evidence="7">
    <location>
        <begin position="6"/>
        <end position="26"/>
    </location>
</feature>
<dbReference type="PANTHER" id="PTHR47245">
    <property type="entry name" value="PEPTIDYLPROLYL ISOMERASE"/>
    <property type="match status" value="1"/>
</dbReference>
<keyword evidence="3" id="KW-0732">Signal</keyword>
<dbReference type="AlphaFoldDB" id="A0A7X3FM23"/>
<keyword evidence="5 6" id="KW-0413">Isomerase</keyword>
<sequence>MHNVKVLWGAILALTVGIIVLLSLYLTEMGGAKQPGADRSPGAESSQHVVAKIGGREFTQGELAEELTKHYGAEMLNRMLDREALRLEAKELGVEISAAEMDRELKQMQQGYDNEEAYFASMQEQLGLSKEEIKEDLHYKLLHERLAIRKIVVSDKEVDQYIQANPELFKQADEWHLHKIILSTLDQAKKAIKAYNSGEDFAILARDRSIDESGSQGGDLGWVEEGDPFQPAPIMEAARKLEVGQVSGPIKTEGGYAVILLSEKREKKDQEKPVIRESVRKMLALQEGPSLNEYLINIRTKWQAVIVESTLKP</sequence>
<dbReference type="OrthoDB" id="2677468at2"/>
<evidence type="ECO:0000259" key="8">
    <source>
        <dbReference type="PROSITE" id="PS50198"/>
    </source>
</evidence>
<evidence type="ECO:0000256" key="6">
    <source>
        <dbReference type="PROSITE-ProRule" id="PRU00278"/>
    </source>
</evidence>
<keyword evidence="4 6" id="KW-0697">Rotamase</keyword>
<evidence type="ECO:0000256" key="2">
    <source>
        <dbReference type="ARBA" id="ARBA00013194"/>
    </source>
</evidence>
<gene>
    <name evidence="9" type="ORF">EDM21_22245</name>
</gene>
<evidence type="ECO:0000313" key="9">
    <source>
        <dbReference type="EMBL" id="MVP02206.1"/>
    </source>
</evidence>
<name>A0A7X3FM23_9BACL</name>
<dbReference type="GO" id="GO:0003755">
    <property type="term" value="F:peptidyl-prolyl cis-trans isomerase activity"/>
    <property type="evidence" value="ECO:0007669"/>
    <property type="project" value="UniProtKB-KW"/>
</dbReference>
<keyword evidence="7" id="KW-1133">Transmembrane helix</keyword>
<evidence type="ECO:0000256" key="1">
    <source>
        <dbReference type="ARBA" id="ARBA00000971"/>
    </source>
</evidence>
<evidence type="ECO:0000256" key="4">
    <source>
        <dbReference type="ARBA" id="ARBA00023110"/>
    </source>
</evidence>
<dbReference type="PANTHER" id="PTHR47245:SF1">
    <property type="entry name" value="FOLDASE PROTEIN PRSA"/>
    <property type="match status" value="1"/>
</dbReference>
<proteinExistence type="predicted"/>
<dbReference type="PROSITE" id="PS50198">
    <property type="entry name" value="PPIC_PPIASE_2"/>
    <property type="match status" value="1"/>
</dbReference>
<evidence type="ECO:0000256" key="3">
    <source>
        <dbReference type="ARBA" id="ARBA00022729"/>
    </source>
</evidence>
<dbReference type="Pfam" id="PF00639">
    <property type="entry name" value="Rotamase"/>
    <property type="match status" value="1"/>
</dbReference>
<dbReference type="Gene3D" id="3.10.50.40">
    <property type="match status" value="1"/>
</dbReference>
<dbReference type="InterPro" id="IPR023058">
    <property type="entry name" value="PPIase_PpiC_CS"/>
</dbReference>
<dbReference type="InterPro" id="IPR050245">
    <property type="entry name" value="PrsA_foldase"/>
</dbReference>
<keyword evidence="10" id="KW-1185">Reference proteome</keyword>
<evidence type="ECO:0000313" key="10">
    <source>
        <dbReference type="Proteomes" id="UP000490800"/>
    </source>
</evidence>
<dbReference type="InterPro" id="IPR000297">
    <property type="entry name" value="PPIase_PpiC"/>
</dbReference>
<dbReference type="SUPFAM" id="SSF54534">
    <property type="entry name" value="FKBP-like"/>
    <property type="match status" value="1"/>
</dbReference>
<accession>A0A7X3FM23</accession>
<organism evidence="9 10">
    <name type="scientific">Paenibacillus lutrae</name>
    <dbReference type="NCBI Taxonomy" id="2078573"/>
    <lineage>
        <taxon>Bacteria</taxon>
        <taxon>Bacillati</taxon>
        <taxon>Bacillota</taxon>
        <taxon>Bacilli</taxon>
        <taxon>Bacillales</taxon>
        <taxon>Paenibacillaceae</taxon>
        <taxon>Paenibacillus</taxon>
    </lineage>
</organism>
<evidence type="ECO:0000256" key="7">
    <source>
        <dbReference type="SAM" id="Phobius"/>
    </source>
</evidence>
<keyword evidence="7" id="KW-0472">Membrane</keyword>
<dbReference type="EMBL" id="RHLK01000019">
    <property type="protein sequence ID" value="MVP02206.1"/>
    <property type="molecule type" value="Genomic_DNA"/>
</dbReference>
<dbReference type="InterPro" id="IPR046357">
    <property type="entry name" value="PPIase_dom_sf"/>
</dbReference>
<comment type="caution">
    <text evidence="9">The sequence shown here is derived from an EMBL/GenBank/DDBJ whole genome shotgun (WGS) entry which is preliminary data.</text>
</comment>